<gene>
    <name evidence="3" type="ORF">GCM10010468_48650</name>
</gene>
<dbReference type="EMBL" id="BAAAUV010000013">
    <property type="protein sequence ID" value="GAA3222707.1"/>
    <property type="molecule type" value="Genomic_DNA"/>
</dbReference>
<evidence type="ECO:0000313" key="4">
    <source>
        <dbReference type="Proteomes" id="UP001501237"/>
    </source>
</evidence>
<evidence type="ECO:0000313" key="3">
    <source>
        <dbReference type="EMBL" id="GAA3222707.1"/>
    </source>
</evidence>
<accession>A0ABP6QGL2</accession>
<evidence type="ECO:0000256" key="2">
    <source>
        <dbReference type="SAM" id="Phobius"/>
    </source>
</evidence>
<proteinExistence type="predicted"/>
<keyword evidence="2" id="KW-0812">Transmembrane</keyword>
<keyword evidence="2" id="KW-1133">Transmembrane helix</keyword>
<dbReference type="Proteomes" id="UP001501237">
    <property type="component" value="Unassembled WGS sequence"/>
</dbReference>
<sequence length="108" mass="11241">MAYMAASSSRVAWIIAILFGAVVLIVGIVFIYIGIDNSDKLGSAIACLATLIGLGITVYSSFQARNIANPSRQRGGQASNIRQTQSGGDNSSNIQSAGDVSFGDNNQI</sequence>
<comment type="caution">
    <text evidence="3">The sequence shown here is derived from an EMBL/GenBank/DDBJ whole genome shotgun (WGS) entry which is preliminary data.</text>
</comment>
<feature type="transmembrane region" description="Helical" evidence="2">
    <location>
        <begin position="12"/>
        <end position="35"/>
    </location>
</feature>
<keyword evidence="4" id="KW-1185">Reference proteome</keyword>
<organism evidence="3 4">
    <name type="scientific">Actinocorallia longicatena</name>
    <dbReference type="NCBI Taxonomy" id="111803"/>
    <lineage>
        <taxon>Bacteria</taxon>
        <taxon>Bacillati</taxon>
        <taxon>Actinomycetota</taxon>
        <taxon>Actinomycetes</taxon>
        <taxon>Streptosporangiales</taxon>
        <taxon>Thermomonosporaceae</taxon>
        <taxon>Actinocorallia</taxon>
    </lineage>
</organism>
<keyword evidence="2" id="KW-0472">Membrane</keyword>
<reference evidence="4" key="1">
    <citation type="journal article" date="2019" name="Int. J. Syst. Evol. Microbiol.">
        <title>The Global Catalogue of Microorganisms (GCM) 10K type strain sequencing project: providing services to taxonomists for standard genome sequencing and annotation.</title>
        <authorList>
            <consortium name="The Broad Institute Genomics Platform"/>
            <consortium name="The Broad Institute Genome Sequencing Center for Infectious Disease"/>
            <person name="Wu L."/>
            <person name="Ma J."/>
        </authorList>
    </citation>
    <scope>NUCLEOTIDE SEQUENCE [LARGE SCALE GENOMIC DNA]</scope>
    <source>
        <strain evidence="4">JCM 9377</strain>
    </source>
</reference>
<evidence type="ECO:0000256" key="1">
    <source>
        <dbReference type="SAM" id="MobiDB-lite"/>
    </source>
</evidence>
<protein>
    <submittedName>
        <fullName evidence="3">Uncharacterized protein</fullName>
    </submittedName>
</protein>
<name>A0ABP6QGL2_9ACTN</name>
<feature type="transmembrane region" description="Helical" evidence="2">
    <location>
        <begin position="41"/>
        <end position="62"/>
    </location>
</feature>
<feature type="region of interest" description="Disordered" evidence="1">
    <location>
        <begin position="70"/>
        <end position="108"/>
    </location>
</feature>